<protein>
    <submittedName>
        <fullName evidence="3">NAD-dependent epimerase</fullName>
    </submittedName>
</protein>
<reference evidence="3 5" key="1">
    <citation type="submission" date="2015-12" db="EMBL/GenBank/DDBJ databases">
        <title>Amycolatopsis regifaucium genome sequencing and assembly.</title>
        <authorList>
            <person name="Mayilraj S."/>
        </authorList>
    </citation>
    <scope>NUCLEOTIDE SEQUENCE [LARGE SCALE GENOMIC DNA]</scope>
    <source>
        <strain evidence="3 5">GY080</strain>
    </source>
</reference>
<feature type="domain" description="NAD-dependent epimerase/dehydratase" evidence="2">
    <location>
        <begin position="8"/>
        <end position="177"/>
    </location>
</feature>
<gene>
    <name evidence="4" type="ORF">ATP06_0216975</name>
    <name evidence="3" type="ORF">AVL48_17290</name>
</gene>
<dbReference type="Pfam" id="PF01370">
    <property type="entry name" value="Epimerase"/>
    <property type="match status" value="1"/>
</dbReference>
<evidence type="ECO:0000259" key="2">
    <source>
        <dbReference type="Pfam" id="PF01370"/>
    </source>
</evidence>
<dbReference type="Gene3D" id="3.40.50.720">
    <property type="entry name" value="NAD(P)-binding Rossmann-like Domain"/>
    <property type="match status" value="1"/>
</dbReference>
<dbReference type="PANTHER" id="PTHR48079:SF6">
    <property type="entry name" value="NAD(P)-BINDING DOMAIN-CONTAINING PROTEIN-RELATED"/>
    <property type="match status" value="1"/>
</dbReference>
<proteinExistence type="predicted"/>
<dbReference type="AlphaFoldDB" id="A0A154M3Z6"/>
<evidence type="ECO:0000313" key="4">
    <source>
        <dbReference type="EMBL" id="OKA07524.1"/>
    </source>
</evidence>
<keyword evidence="6" id="KW-1185">Reference proteome</keyword>
<sequence>MTGSGKRIVVTGATGNVGTAVVRALGSDPEVGSIVGVARRPSRWESPKTEFVTADVARDDLRAVFDGADVVIHLAWLFQPTHRPEITWRANVLGSIRVFETAQAMRVPALVYASSIGAYSPRDDDHPVTEEWPTHGSPKAAYTREKAYVERVLEAFDRSHPRMRVVRLRPGFLFQKAAAPEQRRLFGGPFVPGKLVRPSLIPLLPDIPQLRIQTAHTDDVADAYRRCALQEVRGAFNIAADPVLDTRSLARIFGAKPVKVPAVFVRRALAAAWSLHLIPATPGLFDAVLHLPVMDCTRAREELGWTPRYSSEEAIEAFLNGLKEGKGLPTEPLKPDVGRAHELATGVGERP</sequence>
<feature type="compositionally biased region" description="Basic and acidic residues" evidence="1">
    <location>
        <begin position="333"/>
        <end position="342"/>
    </location>
</feature>
<dbReference type="PANTHER" id="PTHR48079">
    <property type="entry name" value="PROTEIN YEEZ"/>
    <property type="match status" value="1"/>
</dbReference>
<dbReference type="Proteomes" id="UP000076321">
    <property type="component" value="Unassembled WGS sequence"/>
</dbReference>
<dbReference type="InterPro" id="IPR051783">
    <property type="entry name" value="NAD(P)-dependent_oxidoreduct"/>
</dbReference>
<evidence type="ECO:0000313" key="5">
    <source>
        <dbReference type="Proteomes" id="UP000076321"/>
    </source>
</evidence>
<dbReference type="SUPFAM" id="SSF51735">
    <property type="entry name" value="NAD(P)-binding Rossmann-fold domains"/>
    <property type="match status" value="1"/>
</dbReference>
<evidence type="ECO:0000256" key="1">
    <source>
        <dbReference type="SAM" id="MobiDB-lite"/>
    </source>
</evidence>
<evidence type="ECO:0000313" key="6">
    <source>
        <dbReference type="Proteomes" id="UP000186883"/>
    </source>
</evidence>
<dbReference type="InterPro" id="IPR001509">
    <property type="entry name" value="Epimerase_deHydtase"/>
</dbReference>
<reference evidence="4 6" key="2">
    <citation type="submission" date="2016-11" db="EMBL/GenBank/DDBJ databases">
        <title>Genome sequencing of Amycolatopsis regifaucium.</title>
        <authorList>
            <person name="Mayilraj S."/>
            <person name="Kaur N."/>
        </authorList>
    </citation>
    <scope>NUCLEOTIDE SEQUENCE [LARGE SCALE GENOMIC DNA]</scope>
    <source>
        <strain evidence="4 6">GY080</strain>
    </source>
</reference>
<dbReference type="EMBL" id="LOBU02000013">
    <property type="protein sequence ID" value="OKA07524.1"/>
    <property type="molecule type" value="Genomic_DNA"/>
</dbReference>
<dbReference type="GO" id="GO:0004029">
    <property type="term" value="F:aldehyde dehydrogenase (NAD+) activity"/>
    <property type="evidence" value="ECO:0007669"/>
    <property type="project" value="TreeGrafter"/>
</dbReference>
<organism evidence="3 5">
    <name type="scientific">Amycolatopsis regifaucium</name>
    <dbReference type="NCBI Taxonomy" id="546365"/>
    <lineage>
        <taxon>Bacteria</taxon>
        <taxon>Bacillati</taxon>
        <taxon>Actinomycetota</taxon>
        <taxon>Actinomycetes</taxon>
        <taxon>Pseudonocardiales</taxon>
        <taxon>Pseudonocardiaceae</taxon>
        <taxon>Amycolatopsis</taxon>
    </lineage>
</organism>
<dbReference type="OrthoDB" id="3338687at2"/>
<dbReference type="Proteomes" id="UP000186883">
    <property type="component" value="Unassembled WGS sequence"/>
</dbReference>
<name>A0A154M3Z6_9PSEU</name>
<accession>A0A154M3Z6</accession>
<dbReference type="InterPro" id="IPR036291">
    <property type="entry name" value="NAD(P)-bd_dom_sf"/>
</dbReference>
<feature type="region of interest" description="Disordered" evidence="1">
    <location>
        <begin position="326"/>
        <end position="351"/>
    </location>
</feature>
<dbReference type="EMBL" id="LQCI01000052">
    <property type="protein sequence ID" value="KZB79341.1"/>
    <property type="molecule type" value="Genomic_DNA"/>
</dbReference>
<evidence type="ECO:0000313" key="3">
    <source>
        <dbReference type="EMBL" id="KZB79341.1"/>
    </source>
</evidence>
<dbReference type="GO" id="GO:0005737">
    <property type="term" value="C:cytoplasm"/>
    <property type="evidence" value="ECO:0007669"/>
    <property type="project" value="TreeGrafter"/>
</dbReference>
<comment type="caution">
    <text evidence="3">The sequence shown here is derived from an EMBL/GenBank/DDBJ whole genome shotgun (WGS) entry which is preliminary data.</text>
</comment>
<dbReference type="RefSeq" id="WP_061980892.1">
    <property type="nucleotide sequence ID" value="NZ_FOPQ01000002.1"/>
</dbReference>